<dbReference type="InterPro" id="IPR016174">
    <property type="entry name" value="Di-haem_cyt_TM"/>
</dbReference>
<dbReference type="EMBL" id="QFQI01000005">
    <property type="protein sequence ID" value="PZQ60549.1"/>
    <property type="molecule type" value="Genomic_DNA"/>
</dbReference>
<dbReference type="InterPro" id="IPR011577">
    <property type="entry name" value="Cyt_b561_bac/Ni-Hgenase"/>
</dbReference>
<reference evidence="8 9" key="1">
    <citation type="submission" date="2017-08" db="EMBL/GenBank/DDBJ databases">
        <title>Infants hospitalized years apart are colonized by the same room-sourced microbial strains.</title>
        <authorList>
            <person name="Brooks B."/>
            <person name="Olm M.R."/>
            <person name="Firek B.A."/>
            <person name="Baker R."/>
            <person name="Thomas B.C."/>
            <person name="Morowitz M.J."/>
            <person name="Banfield J.F."/>
        </authorList>
    </citation>
    <scope>NUCLEOTIDE SEQUENCE [LARGE SCALE GENOMIC DNA]</scope>
    <source>
        <strain evidence="8">S2_005_001_R1_22</strain>
    </source>
</reference>
<proteinExistence type="predicted"/>
<dbReference type="GO" id="GO:0005886">
    <property type="term" value="C:plasma membrane"/>
    <property type="evidence" value="ECO:0007669"/>
    <property type="project" value="UniProtKB-SubCell"/>
</dbReference>
<feature type="domain" description="Cytochrome b561 bacterial/Ni-hydrogenase" evidence="7">
    <location>
        <begin position="2"/>
        <end position="173"/>
    </location>
</feature>
<dbReference type="PANTHER" id="PTHR30485">
    <property type="entry name" value="NI/FE-HYDROGENASE 1 B-TYPE CYTOCHROME SUBUNIT"/>
    <property type="match status" value="1"/>
</dbReference>
<dbReference type="SUPFAM" id="SSF81342">
    <property type="entry name" value="Transmembrane di-heme cytochromes"/>
    <property type="match status" value="1"/>
</dbReference>
<sequence>MWDAAVRLFHWVLVGLIAFSWWSAENHRMEWHRRSGYAILALLVFRLIWGFVGGRTALFAHFVKGPRSTIAYMRGPASVPDTPGHNPLGGWSVLAMLATLVAMVSAGLVAVDVDGLESGPLADRVSFEAGRAAAKVHAMIFNLLLVLIALHVAAILFYLVVRRRNLIGPMIHGRARAGTGEPAVPLGGSAWRAGAALAIGAGCAWAVSTGFRF</sequence>
<organism evidence="8 9">
    <name type="scientific">Sphingomonas taxi</name>
    <dbReference type="NCBI Taxonomy" id="1549858"/>
    <lineage>
        <taxon>Bacteria</taxon>
        <taxon>Pseudomonadati</taxon>
        <taxon>Pseudomonadota</taxon>
        <taxon>Alphaproteobacteria</taxon>
        <taxon>Sphingomonadales</taxon>
        <taxon>Sphingomonadaceae</taxon>
        <taxon>Sphingomonas</taxon>
    </lineage>
</organism>
<evidence type="ECO:0000259" key="7">
    <source>
        <dbReference type="Pfam" id="PF01292"/>
    </source>
</evidence>
<accession>A0A2W5P8W7</accession>
<dbReference type="GO" id="GO:0009055">
    <property type="term" value="F:electron transfer activity"/>
    <property type="evidence" value="ECO:0007669"/>
    <property type="project" value="InterPro"/>
</dbReference>
<name>A0A2W5P8W7_9SPHN</name>
<feature type="transmembrane region" description="Helical" evidence="6">
    <location>
        <begin position="190"/>
        <end position="211"/>
    </location>
</feature>
<dbReference type="AlphaFoldDB" id="A0A2W5P8W7"/>
<dbReference type="Proteomes" id="UP000249229">
    <property type="component" value="Unassembled WGS sequence"/>
</dbReference>
<evidence type="ECO:0000256" key="3">
    <source>
        <dbReference type="ARBA" id="ARBA00022692"/>
    </source>
</evidence>
<dbReference type="GO" id="GO:0022904">
    <property type="term" value="P:respiratory electron transport chain"/>
    <property type="evidence" value="ECO:0007669"/>
    <property type="project" value="InterPro"/>
</dbReference>
<feature type="transmembrane region" description="Helical" evidence="6">
    <location>
        <begin position="140"/>
        <end position="161"/>
    </location>
</feature>
<evidence type="ECO:0000256" key="5">
    <source>
        <dbReference type="ARBA" id="ARBA00023136"/>
    </source>
</evidence>
<keyword evidence="2" id="KW-1003">Cell membrane</keyword>
<feature type="transmembrane region" description="Helical" evidence="6">
    <location>
        <begin position="88"/>
        <end position="111"/>
    </location>
</feature>
<dbReference type="Pfam" id="PF01292">
    <property type="entry name" value="Ni_hydr_CYTB"/>
    <property type="match status" value="1"/>
</dbReference>
<dbReference type="Gene3D" id="1.20.950.20">
    <property type="entry name" value="Transmembrane di-heme cytochromes, Chain C"/>
    <property type="match status" value="1"/>
</dbReference>
<comment type="caution">
    <text evidence="8">The sequence shown here is derived from an EMBL/GenBank/DDBJ whole genome shotgun (WGS) entry which is preliminary data.</text>
</comment>
<evidence type="ECO:0000256" key="1">
    <source>
        <dbReference type="ARBA" id="ARBA00004651"/>
    </source>
</evidence>
<keyword evidence="4 6" id="KW-1133">Transmembrane helix</keyword>
<evidence type="ECO:0000256" key="2">
    <source>
        <dbReference type="ARBA" id="ARBA00022475"/>
    </source>
</evidence>
<evidence type="ECO:0000256" key="4">
    <source>
        <dbReference type="ARBA" id="ARBA00022989"/>
    </source>
</evidence>
<keyword evidence="3 6" id="KW-0812">Transmembrane</keyword>
<comment type="subcellular location">
    <subcellularLocation>
        <location evidence="1">Cell membrane</location>
        <topology evidence="1">Multi-pass membrane protein</topology>
    </subcellularLocation>
</comment>
<feature type="transmembrane region" description="Helical" evidence="6">
    <location>
        <begin position="6"/>
        <end position="24"/>
    </location>
</feature>
<keyword evidence="5 6" id="KW-0472">Membrane</keyword>
<evidence type="ECO:0000256" key="6">
    <source>
        <dbReference type="SAM" id="Phobius"/>
    </source>
</evidence>
<evidence type="ECO:0000313" key="9">
    <source>
        <dbReference type="Proteomes" id="UP000249229"/>
    </source>
</evidence>
<dbReference type="InterPro" id="IPR051542">
    <property type="entry name" value="Hydrogenase_cytochrome"/>
</dbReference>
<feature type="transmembrane region" description="Helical" evidence="6">
    <location>
        <begin position="36"/>
        <end position="63"/>
    </location>
</feature>
<dbReference type="PANTHER" id="PTHR30485:SF2">
    <property type="entry name" value="BLL0597 PROTEIN"/>
    <property type="match status" value="1"/>
</dbReference>
<protein>
    <submittedName>
        <fullName evidence="8">Ni/Fe-hydrogenase 1 b-type cytochrome subunit</fullName>
    </submittedName>
</protein>
<dbReference type="GO" id="GO:0020037">
    <property type="term" value="F:heme binding"/>
    <property type="evidence" value="ECO:0007669"/>
    <property type="project" value="TreeGrafter"/>
</dbReference>
<evidence type="ECO:0000313" key="8">
    <source>
        <dbReference type="EMBL" id="PZQ60549.1"/>
    </source>
</evidence>
<gene>
    <name evidence="8" type="ORF">DI544_08140</name>
</gene>